<accession>A0ABQ5HG04</accession>
<dbReference type="InterPro" id="IPR025724">
    <property type="entry name" value="GAG-pre-integrase_dom"/>
</dbReference>
<dbReference type="Pfam" id="PF13976">
    <property type="entry name" value="gag_pre-integrs"/>
    <property type="match status" value="1"/>
</dbReference>
<evidence type="ECO:0000259" key="3">
    <source>
        <dbReference type="Pfam" id="PF25597"/>
    </source>
</evidence>
<reference evidence="4" key="2">
    <citation type="submission" date="2022-01" db="EMBL/GenBank/DDBJ databases">
        <authorList>
            <person name="Yamashiro T."/>
            <person name="Shiraishi A."/>
            <person name="Satake H."/>
            <person name="Nakayama K."/>
        </authorList>
    </citation>
    <scope>NUCLEOTIDE SEQUENCE</scope>
</reference>
<evidence type="ECO:0000313" key="4">
    <source>
        <dbReference type="EMBL" id="GJT86825.1"/>
    </source>
</evidence>
<feature type="region of interest" description="Disordered" evidence="1">
    <location>
        <begin position="517"/>
        <end position="536"/>
    </location>
</feature>
<dbReference type="InterPro" id="IPR057670">
    <property type="entry name" value="SH3_retrovirus"/>
</dbReference>
<feature type="region of interest" description="Disordered" evidence="1">
    <location>
        <begin position="116"/>
        <end position="146"/>
    </location>
</feature>
<dbReference type="Proteomes" id="UP001151760">
    <property type="component" value="Unassembled WGS sequence"/>
</dbReference>
<feature type="compositionally biased region" description="Polar residues" evidence="1">
    <location>
        <begin position="517"/>
        <end position="528"/>
    </location>
</feature>
<name>A0ABQ5HG04_9ASTR</name>
<feature type="compositionally biased region" description="Polar residues" evidence="1">
    <location>
        <begin position="611"/>
        <end position="621"/>
    </location>
</feature>
<dbReference type="Pfam" id="PF25597">
    <property type="entry name" value="SH3_retrovirus"/>
    <property type="match status" value="1"/>
</dbReference>
<feature type="domain" description="Retroviral polymerase SH3-like" evidence="3">
    <location>
        <begin position="464"/>
        <end position="513"/>
    </location>
</feature>
<feature type="region of interest" description="Disordered" evidence="1">
    <location>
        <begin position="1"/>
        <end position="27"/>
    </location>
</feature>
<feature type="domain" description="GAG-pre-integrase" evidence="2">
    <location>
        <begin position="390"/>
        <end position="458"/>
    </location>
</feature>
<dbReference type="EMBL" id="BQNB010019583">
    <property type="protein sequence ID" value="GJT86825.1"/>
    <property type="molecule type" value="Genomic_DNA"/>
</dbReference>
<sequence>MSTSTNNSQMHNDIMAAGSKERPPMLTPENRKLIDAEAEAIHMILNGIGNDICSTVNACPTAWEINKGNEIVKPLSPPSESTSEEESDEEQAQRDKHIQKSLALIAKHFKNIYRPTNNNLKTSLNTRNKNVDTSPKTRNDRQTRQFGNQRTITVDRNRETVGNQVVQKYRIQCFNCKGFGHFAKEFKKPKRVKDYEYHKEKMMLCKKKSKSIYLIVEHNEWLQDTNEESDKQELEAHYMYMEKIQEILHATDDNFGPTCDVEPLKKADSNVIPDSSHICDNEGKAGQNIDELEDEHEVDDLKMDVDDLKSQFENEKVSLKVDDLLLQECLKKDILYVTYISMLDSDNYYDMACKYLDKIKEYLEVAFRKSTCFVRDLQGNDLLTGTRRSNLYTIALQESSSQTPICFMAKASPTQTWLWHCRLSHLNFDTIYLLFKNDIVNDLPMLKYAKDLLCSSCEIVRDGENLDKIKEKGDPCIFVGYATQSKGYRVYNKRIRLIIETIHINFDELKVVMTSDDNTSGLAPQQQKATHDHNNEPSSLKLVLNVVPTANEIDTSLQELEFLFSPMYEEYFDEGNKSVSKSSVLSDNLQQQDTQPTLNVQPILEPIIPPTNINAEENNTDQTKDHPLEQVRGNASKPVQTRRQLATKPEMCMFVLTMSKAEPNNIKEAMADHVWIEAMQEEFHQFDRLNVLELVDKPLGKTVINLKWLWKNKKDETILLFAIKHDL</sequence>
<organism evidence="4 5">
    <name type="scientific">Tanacetum coccineum</name>
    <dbReference type="NCBI Taxonomy" id="301880"/>
    <lineage>
        <taxon>Eukaryota</taxon>
        <taxon>Viridiplantae</taxon>
        <taxon>Streptophyta</taxon>
        <taxon>Embryophyta</taxon>
        <taxon>Tracheophyta</taxon>
        <taxon>Spermatophyta</taxon>
        <taxon>Magnoliopsida</taxon>
        <taxon>eudicotyledons</taxon>
        <taxon>Gunneridae</taxon>
        <taxon>Pentapetalae</taxon>
        <taxon>asterids</taxon>
        <taxon>campanulids</taxon>
        <taxon>Asterales</taxon>
        <taxon>Asteraceae</taxon>
        <taxon>Asteroideae</taxon>
        <taxon>Anthemideae</taxon>
        <taxon>Anthemidinae</taxon>
        <taxon>Tanacetum</taxon>
    </lineage>
</organism>
<evidence type="ECO:0000313" key="5">
    <source>
        <dbReference type="Proteomes" id="UP001151760"/>
    </source>
</evidence>
<feature type="region of interest" description="Disordered" evidence="1">
    <location>
        <begin position="611"/>
        <end position="643"/>
    </location>
</feature>
<evidence type="ECO:0000259" key="2">
    <source>
        <dbReference type="Pfam" id="PF13976"/>
    </source>
</evidence>
<proteinExistence type="predicted"/>
<comment type="caution">
    <text evidence="4">The sequence shown here is derived from an EMBL/GenBank/DDBJ whole genome shotgun (WGS) entry which is preliminary data.</text>
</comment>
<evidence type="ECO:0000256" key="1">
    <source>
        <dbReference type="SAM" id="MobiDB-lite"/>
    </source>
</evidence>
<feature type="region of interest" description="Disordered" evidence="1">
    <location>
        <begin position="70"/>
        <end position="96"/>
    </location>
</feature>
<reference evidence="4" key="1">
    <citation type="journal article" date="2022" name="Int. J. Mol. Sci.">
        <title>Draft Genome of Tanacetum Coccineum: Genomic Comparison of Closely Related Tanacetum-Family Plants.</title>
        <authorList>
            <person name="Yamashiro T."/>
            <person name="Shiraishi A."/>
            <person name="Nakayama K."/>
            <person name="Satake H."/>
        </authorList>
    </citation>
    <scope>NUCLEOTIDE SEQUENCE</scope>
</reference>
<keyword evidence="5" id="KW-1185">Reference proteome</keyword>
<feature type="compositionally biased region" description="Polar residues" evidence="1">
    <location>
        <begin position="116"/>
        <end position="134"/>
    </location>
</feature>
<protein>
    <submittedName>
        <fullName evidence="4">Retrovirus-related pol polyprotein from transposon TNT 1-94</fullName>
    </submittedName>
</protein>
<feature type="compositionally biased region" description="Polar residues" evidence="1">
    <location>
        <begin position="1"/>
        <end position="11"/>
    </location>
</feature>
<gene>
    <name evidence="4" type="ORF">Tco_1068542</name>
</gene>